<dbReference type="PROSITE" id="PS51462">
    <property type="entry name" value="NUDIX"/>
    <property type="match status" value="1"/>
</dbReference>
<dbReference type="GO" id="GO:0016787">
    <property type="term" value="F:hydrolase activity"/>
    <property type="evidence" value="ECO:0007669"/>
    <property type="project" value="UniProtKB-KW"/>
</dbReference>
<sequence length="206" mass="24326">MEMEYLQVFNDIREPVGIKSRDEVHRFGYWHETFHCWFVGEEADKPVIYFQLRSKLKQDYPELFDITAAGHLLAGETINDGIREVHEELGIEVKMEDLIPLGVLDYCATKENFIDKEIAHVFLYTFAGSWSDFDLQEEEVSGVYRAYLDDFENLCLKNENYLKVEGFERTVDGEMERIEQEVSLEQFVPHDQGFYQKLLQLIRLHI</sequence>
<evidence type="ECO:0000313" key="3">
    <source>
        <dbReference type="EMBL" id="THG91614.1"/>
    </source>
</evidence>
<accession>A0A094WKT8</accession>
<evidence type="ECO:0000313" key="2">
    <source>
        <dbReference type="EMBL" id="KGA98354.1"/>
    </source>
</evidence>
<dbReference type="eggNOG" id="COG1443">
    <property type="taxonomic scope" value="Bacteria"/>
</dbReference>
<dbReference type="EMBL" id="ALPT02000011">
    <property type="protein sequence ID" value="KGA98354.1"/>
    <property type="molecule type" value="Genomic_DNA"/>
</dbReference>
<dbReference type="STRING" id="1218173.BALCAV_0204535"/>
<name>A0A094WKT8_ALKAL</name>
<organism evidence="2 4">
    <name type="scientific">Alkalihalobacillus alcalophilus ATCC 27647 = CGMCC 1.3604</name>
    <dbReference type="NCBI Taxonomy" id="1218173"/>
    <lineage>
        <taxon>Bacteria</taxon>
        <taxon>Bacillati</taxon>
        <taxon>Bacillota</taxon>
        <taxon>Bacilli</taxon>
        <taxon>Bacillales</taxon>
        <taxon>Bacillaceae</taxon>
        <taxon>Alkalihalobacillus</taxon>
    </lineage>
</organism>
<dbReference type="Pfam" id="PF00293">
    <property type="entry name" value="NUDIX"/>
    <property type="match status" value="1"/>
</dbReference>
<feature type="domain" description="Nudix hydrolase" evidence="1">
    <location>
        <begin position="29"/>
        <end position="200"/>
    </location>
</feature>
<evidence type="ECO:0000259" key="1">
    <source>
        <dbReference type="PROSITE" id="PS51462"/>
    </source>
</evidence>
<dbReference type="EMBL" id="JALP01000061">
    <property type="protein sequence ID" value="THG91614.1"/>
    <property type="molecule type" value="Genomic_DNA"/>
</dbReference>
<dbReference type="CDD" id="cd04692">
    <property type="entry name" value="NUDIX_Hydrolase"/>
    <property type="match status" value="1"/>
</dbReference>
<keyword evidence="2" id="KW-0378">Hydrolase</keyword>
<gene>
    <name evidence="3" type="ORF">AJ85_04190</name>
    <name evidence="2" type="ORF">BALCAV_0204535</name>
</gene>
<dbReference type="PANTHER" id="PTHR10885">
    <property type="entry name" value="ISOPENTENYL-DIPHOSPHATE DELTA-ISOMERASE"/>
    <property type="match status" value="1"/>
</dbReference>
<reference evidence="3 5" key="2">
    <citation type="submission" date="2014-01" db="EMBL/GenBank/DDBJ databases">
        <title>Draft genome sequencing of Bacillus alcalophilus CGMCC 1.3604.</title>
        <authorList>
            <person name="Yang J."/>
            <person name="Diao L."/>
            <person name="Yang S."/>
        </authorList>
    </citation>
    <scope>NUCLEOTIDE SEQUENCE [LARGE SCALE GENOMIC DNA]</scope>
    <source>
        <strain evidence="3 5">CGMCC 1.3604</strain>
    </source>
</reference>
<reference evidence="2 4" key="1">
    <citation type="journal article" date="2014" name="Genome Announc.">
        <title>Draft Genome Sequence of Bacillus alcalophilus AV1934, a Classic Alkaliphile Isolated from Human Feces in 1934.</title>
        <authorList>
            <person name="Attie O."/>
            <person name="Jayaprakash A."/>
            <person name="Shah H."/>
            <person name="Paulsen I.T."/>
            <person name="Morino M."/>
            <person name="Takahashi Y."/>
            <person name="Narumi I."/>
            <person name="Sachidanandam R."/>
            <person name="Satoh K."/>
            <person name="Ito M."/>
            <person name="Krulwich T.A."/>
        </authorList>
    </citation>
    <scope>NUCLEOTIDE SEQUENCE [LARGE SCALE GENOMIC DNA]</scope>
    <source>
        <strain evidence="2 4">AV1934</strain>
    </source>
</reference>
<dbReference type="SUPFAM" id="SSF55811">
    <property type="entry name" value="Nudix"/>
    <property type="match status" value="1"/>
</dbReference>
<dbReference type="InterPro" id="IPR015797">
    <property type="entry name" value="NUDIX_hydrolase-like_dom_sf"/>
</dbReference>
<dbReference type="InterPro" id="IPR000086">
    <property type="entry name" value="NUDIX_hydrolase_dom"/>
</dbReference>
<dbReference type="Gene3D" id="3.90.79.10">
    <property type="entry name" value="Nucleoside Triphosphate Pyrophosphohydrolase"/>
    <property type="match status" value="1"/>
</dbReference>
<protein>
    <submittedName>
        <fullName evidence="2">NUDIX hydrolase</fullName>
    </submittedName>
</protein>
<comment type="caution">
    <text evidence="2">The sequence shown here is derived from an EMBL/GenBank/DDBJ whole genome shotgun (WGS) entry which is preliminary data.</text>
</comment>
<evidence type="ECO:0000313" key="5">
    <source>
        <dbReference type="Proteomes" id="UP000297014"/>
    </source>
</evidence>
<dbReference type="PANTHER" id="PTHR10885:SF0">
    <property type="entry name" value="ISOPENTENYL-DIPHOSPHATE DELTA-ISOMERASE"/>
    <property type="match status" value="1"/>
</dbReference>
<evidence type="ECO:0000313" key="4">
    <source>
        <dbReference type="Proteomes" id="UP000002754"/>
    </source>
</evidence>
<dbReference type="OrthoDB" id="9780586at2"/>
<dbReference type="Proteomes" id="UP000297014">
    <property type="component" value="Unassembled WGS sequence"/>
</dbReference>
<dbReference type="AlphaFoldDB" id="A0A094WKT8"/>
<dbReference type="Proteomes" id="UP000002754">
    <property type="component" value="Unassembled WGS sequence"/>
</dbReference>
<keyword evidence="4" id="KW-1185">Reference proteome</keyword>
<proteinExistence type="predicted"/>